<gene>
    <name evidence="2" type="ORF">Vbra_10940</name>
</gene>
<dbReference type="EMBL" id="CDMY01000055">
    <property type="protein sequence ID" value="CEL92202.1"/>
    <property type="molecule type" value="Genomic_DNA"/>
</dbReference>
<evidence type="ECO:0000256" key="1">
    <source>
        <dbReference type="SAM" id="SignalP"/>
    </source>
</evidence>
<dbReference type="VEuPathDB" id="CryptoDB:Vbra_10940"/>
<keyword evidence="1" id="KW-0732">Signal</keyword>
<evidence type="ECO:0000313" key="2">
    <source>
        <dbReference type="EMBL" id="CEL92202.1"/>
    </source>
</evidence>
<dbReference type="Proteomes" id="UP000041254">
    <property type="component" value="Unassembled WGS sequence"/>
</dbReference>
<accession>A0A0G4EAC9</accession>
<organism evidence="2 3">
    <name type="scientific">Vitrella brassicaformis (strain CCMP3155)</name>
    <dbReference type="NCBI Taxonomy" id="1169540"/>
    <lineage>
        <taxon>Eukaryota</taxon>
        <taxon>Sar</taxon>
        <taxon>Alveolata</taxon>
        <taxon>Colpodellida</taxon>
        <taxon>Vitrellaceae</taxon>
        <taxon>Vitrella</taxon>
    </lineage>
</organism>
<dbReference type="InParanoid" id="A0A0G4EAC9"/>
<reference evidence="2 3" key="1">
    <citation type="submission" date="2014-11" db="EMBL/GenBank/DDBJ databases">
        <authorList>
            <person name="Zhu J."/>
            <person name="Qi W."/>
            <person name="Song R."/>
        </authorList>
    </citation>
    <scope>NUCLEOTIDE SEQUENCE [LARGE SCALE GENOMIC DNA]</scope>
</reference>
<feature type="signal peptide" evidence="1">
    <location>
        <begin position="1"/>
        <end position="23"/>
    </location>
</feature>
<dbReference type="AlphaFoldDB" id="A0A0G4EAC9"/>
<evidence type="ECO:0000313" key="3">
    <source>
        <dbReference type="Proteomes" id="UP000041254"/>
    </source>
</evidence>
<feature type="chain" id="PRO_5005187463" evidence="1">
    <location>
        <begin position="24"/>
        <end position="188"/>
    </location>
</feature>
<keyword evidence="3" id="KW-1185">Reference proteome</keyword>
<proteinExistence type="predicted"/>
<name>A0A0G4EAC9_VITBC</name>
<sequence length="188" mass="20496">MTRPHLSFLVAAFLVIITPPAAAVTGGNTSSHTEESHGPLRGLKPRCSSCAPDDTHCRDTCVPDPPWPGNSLMWCDMVTYQARSTTCAAVCRATEYYGFCIREQKPKLCVPAVEPECPTGTTTLQATRCAKQCSETPEIQAVCRCGPGNWLLEQIRCPIWRSMFAGQCCAKTGDCTPPDTTNTQHKED</sequence>
<protein>
    <submittedName>
        <fullName evidence="2">Uncharacterized protein</fullName>
    </submittedName>
</protein>